<dbReference type="GO" id="GO:0005886">
    <property type="term" value="C:plasma membrane"/>
    <property type="evidence" value="ECO:0007669"/>
    <property type="project" value="TreeGrafter"/>
</dbReference>
<evidence type="ECO:0000256" key="3">
    <source>
        <dbReference type="ARBA" id="ARBA00012401"/>
    </source>
</evidence>
<keyword evidence="5" id="KW-0808">Transferase</keyword>
<keyword evidence="13" id="KW-0675">Receptor</keyword>
<dbReference type="GO" id="GO:0043235">
    <property type="term" value="C:receptor complex"/>
    <property type="evidence" value="ECO:0007669"/>
    <property type="project" value="TreeGrafter"/>
</dbReference>
<dbReference type="PANTHER" id="PTHR23255">
    <property type="entry name" value="TRANSFORMING GROWTH FACTOR-BETA RECEPTOR TYPE I AND II"/>
    <property type="match status" value="1"/>
</dbReference>
<keyword evidence="6" id="KW-0812">Transmembrane</keyword>
<comment type="subcellular location">
    <subcellularLocation>
        <location evidence="1">Membrane</location>
        <topology evidence="1">Single-pass type I membrane protein</topology>
    </subcellularLocation>
</comment>
<reference evidence="17" key="1">
    <citation type="submission" date="2024-02" db="UniProtKB">
        <authorList>
            <consortium name="WormBaseParasite"/>
        </authorList>
    </citation>
    <scope>IDENTIFICATION</scope>
</reference>
<dbReference type="Proteomes" id="UP000887575">
    <property type="component" value="Unassembled WGS sequence"/>
</dbReference>
<evidence type="ECO:0000256" key="4">
    <source>
        <dbReference type="ARBA" id="ARBA00022527"/>
    </source>
</evidence>
<keyword evidence="16" id="KW-1185">Reference proteome</keyword>
<keyword evidence="8" id="KW-0547">Nucleotide-binding</keyword>
<keyword evidence="11" id="KW-1133">Transmembrane helix</keyword>
<evidence type="ECO:0000256" key="11">
    <source>
        <dbReference type="ARBA" id="ARBA00022989"/>
    </source>
</evidence>
<evidence type="ECO:0000256" key="8">
    <source>
        <dbReference type="ARBA" id="ARBA00022741"/>
    </source>
</evidence>
<keyword evidence="10" id="KW-0067">ATP-binding</keyword>
<dbReference type="InterPro" id="IPR011009">
    <property type="entry name" value="Kinase-like_dom_sf"/>
</dbReference>
<evidence type="ECO:0000256" key="13">
    <source>
        <dbReference type="ARBA" id="ARBA00023170"/>
    </source>
</evidence>
<keyword evidence="4" id="KW-0723">Serine/threonine-protein kinase</keyword>
<keyword evidence="9" id="KW-0418">Kinase</keyword>
<dbReference type="GO" id="GO:0005524">
    <property type="term" value="F:ATP binding"/>
    <property type="evidence" value="ECO:0007669"/>
    <property type="project" value="UniProtKB-KW"/>
</dbReference>
<evidence type="ECO:0000256" key="10">
    <source>
        <dbReference type="ARBA" id="ARBA00022840"/>
    </source>
</evidence>
<protein>
    <recommendedName>
        <fullName evidence="3">receptor protein serine/threonine kinase</fullName>
        <ecNumber evidence="3">2.7.11.30</ecNumber>
    </recommendedName>
</protein>
<feature type="compositionally biased region" description="Polar residues" evidence="14">
    <location>
        <begin position="37"/>
        <end position="47"/>
    </location>
</feature>
<evidence type="ECO:0000256" key="9">
    <source>
        <dbReference type="ARBA" id="ARBA00022777"/>
    </source>
</evidence>
<dbReference type="PROSITE" id="PS50011">
    <property type="entry name" value="PROTEIN_KINASE_DOM"/>
    <property type="match status" value="1"/>
</dbReference>
<organism evidence="16 17">
    <name type="scientific">Mesorhabditis belari</name>
    <dbReference type="NCBI Taxonomy" id="2138241"/>
    <lineage>
        <taxon>Eukaryota</taxon>
        <taxon>Metazoa</taxon>
        <taxon>Ecdysozoa</taxon>
        <taxon>Nematoda</taxon>
        <taxon>Chromadorea</taxon>
        <taxon>Rhabditida</taxon>
        <taxon>Rhabditina</taxon>
        <taxon>Rhabditomorpha</taxon>
        <taxon>Rhabditoidea</taxon>
        <taxon>Rhabditidae</taxon>
        <taxon>Mesorhabditinae</taxon>
        <taxon>Mesorhabditis</taxon>
    </lineage>
</organism>
<evidence type="ECO:0000313" key="17">
    <source>
        <dbReference type="WBParaSite" id="MBELARI_LOCUS8167"/>
    </source>
</evidence>
<evidence type="ECO:0000256" key="14">
    <source>
        <dbReference type="SAM" id="MobiDB-lite"/>
    </source>
</evidence>
<accession>A0AAF3FNE4</accession>
<keyword evidence="12" id="KW-0472">Membrane</keyword>
<sequence length="170" mass="19598">MKSIIQLFVESYVPMLTYTRMEGFIEEEEISEDRDQSTPTPGKSTLRVSAENPNIVVTSMTPQENDMSIGTVLTSDGGTLSTLLKDLDPTKFREVDPRYLAPEILIEENIFRSFEPFKMADMYSFGLVMWEILSRTKTENFDASPFEESMPYWEHVPRDPSFMEMKKVVV</sequence>
<feature type="domain" description="Protein kinase" evidence="15">
    <location>
        <begin position="1"/>
        <end position="170"/>
    </location>
</feature>
<dbReference type="InterPro" id="IPR000719">
    <property type="entry name" value="Prot_kinase_dom"/>
</dbReference>
<dbReference type="PANTHER" id="PTHR23255:SF72">
    <property type="entry name" value="RECEPTOR PROTEIN SERINE_THREONINE KINASE"/>
    <property type="match status" value="1"/>
</dbReference>
<keyword evidence="7" id="KW-0732">Signal</keyword>
<dbReference type="Gene3D" id="1.10.510.10">
    <property type="entry name" value="Transferase(Phosphotransferase) domain 1"/>
    <property type="match status" value="1"/>
</dbReference>
<dbReference type="EC" id="2.7.11.30" evidence="3"/>
<comment type="similarity">
    <text evidence="2">Belongs to the protein kinase superfamily. TKL Ser/Thr protein kinase family. TGFB receptor subfamily.</text>
</comment>
<evidence type="ECO:0000256" key="5">
    <source>
        <dbReference type="ARBA" id="ARBA00022679"/>
    </source>
</evidence>
<dbReference type="SUPFAM" id="SSF56112">
    <property type="entry name" value="Protein kinase-like (PK-like)"/>
    <property type="match status" value="1"/>
</dbReference>
<evidence type="ECO:0000259" key="15">
    <source>
        <dbReference type="PROSITE" id="PS50011"/>
    </source>
</evidence>
<dbReference type="AlphaFoldDB" id="A0AAF3FNE4"/>
<evidence type="ECO:0000313" key="16">
    <source>
        <dbReference type="Proteomes" id="UP000887575"/>
    </source>
</evidence>
<evidence type="ECO:0000256" key="7">
    <source>
        <dbReference type="ARBA" id="ARBA00022729"/>
    </source>
</evidence>
<name>A0AAF3FNE4_9BILA</name>
<dbReference type="WBParaSite" id="MBELARI_LOCUS8167">
    <property type="protein sequence ID" value="MBELARI_LOCUS8167"/>
    <property type="gene ID" value="MBELARI_LOCUS8167"/>
</dbReference>
<dbReference type="InterPro" id="IPR000333">
    <property type="entry name" value="TGFB_receptor"/>
</dbReference>
<evidence type="ECO:0000256" key="12">
    <source>
        <dbReference type="ARBA" id="ARBA00023136"/>
    </source>
</evidence>
<evidence type="ECO:0000256" key="2">
    <source>
        <dbReference type="ARBA" id="ARBA00009605"/>
    </source>
</evidence>
<evidence type="ECO:0000256" key="6">
    <source>
        <dbReference type="ARBA" id="ARBA00022692"/>
    </source>
</evidence>
<feature type="region of interest" description="Disordered" evidence="14">
    <location>
        <begin position="28"/>
        <end position="47"/>
    </location>
</feature>
<evidence type="ECO:0000256" key="1">
    <source>
        <dbReference type="ARBA" id="ARBA00004479"/>
    </source>
</evidence>
<dbReference type="GO" id="GO:0004675">
    <property type="term" value="F:transmembrane receptor protein serine/threonine kinase activity"/>
    <property type="evidence" value="ECO:0007669"/>
    <property type="project" value="UniProtKB-EC"/>
</dbReference>
<proteinExistence type="inferred from homology"/>
<dbReference type="GO" id="GO:0071363">
    <property type="term" value="P:cellular response to growth factor stimulus"/>
    <property type="evidence" value="ECO:0007669"/>
    <property type="project" value="TreeGrafter"/>
</dbReference>